<evidence type="ECO:0000256" key="3">
    <source>
        <dbReference type="ARBA" id="ARBA00023002"/>
    </source>
</evidence>
<evidence type="ECO:0000256" key="1">
    <source>
        <dbReference type="ARBA" id="ARBA00008072"/>
    </source>
</evidence>
<organism evidence="5 6">
    <name type="scientific">Pseudopithomyces chartarum</name>
    <dbReference type="NCBI Taxonomy" id="1892770"/>
    <lineage>
        <taxon>Eukaryota</taxon>
        <taxon>Fungi</taxon>
        <taxon>Dikarya</taxon>
        <taxon>Ascomycota</taxon>
        <taxon>Pezizomycotina</taxon>
        <taxon>Dothideomycetes</taxon>
        <taxon>Pleosporomycetidae</taxon>
        <taxon>Pleosporales</taxon>
        <taxon>Massarineae</taxon>
        <taxon>Didymosphaeriaceae</taxon>
        <taxon>Pseudopithomyces</taxon>
    </lineage>
</organism>
<dbReference type="InterPro" id="IPR047122">
    <property type="entry name" value="Trans-enoyl_RdTase-like"/>
</dbReference>
<dbReference type="CDD" id="cd08249">
    <property type="entry name" value="enoyl_reductase_like"/>
    <property type="match status" value="1"/>
</dbReference>
<gene>
    <name evidence="5" type="ORF">GRF29_19g1099997</name>
</gene>
<comment type="caution">
    <text evidence="5">The sequence shown here is derived from an EMBL/GenBank/DDBJ whole genome shotgun (WGS) entry which is preliminary data.</text>
</comment>
<protein>
    <recommendedName>
        <fullName evidence="4">Enoyl reductase (ER) domain-containing protein</fullName>
    </recommendedName>
</protein>
<dbReference type="AlphaFoldDB" id="A0AAN6RIP7"/>
<feature type="domain" description="Enoyl reductase (ER)" evidence="4">
    <location>
        <begin position="13"/>
        <end position="335"/>
    </location>
</feature>
<dbReference type="InterPro" id="IPR020843">
    <property type="entry name" value="ER"/>
</dbReference>
<keyword evidence="3" id="KW-0560">Oxidoreductase</keyword>
<comment type="subunit">
    <text evidence="2">Monomer.</text>
</comment>
<dbReference type="SMART" id="SM00829">
    <property type="entry name" value="PKS_ER"/>
    <property type="match status" value="1"/>
</dbReference>
<dbReference type="Gene3D" id="3.40.50.720">
    <property type="entry name" value="NAD(P)-binding Rossmann-like Domain"/>
    <property type="match status" value="1"/>
</dbReference>
<dbReference type="PANTHER" id="PTHR45348:SF2">
    <property type="entry name" value="ZINC-TYPE ALCOHOL DEHYDROGENASE-LIKE PROTEIN C2E1P3.01"/>
    <property type="match status" value="1"/>
</dbReference>
<proteinExistence type="inferred from homology"/>
<dbReference type="InterPro" id="IPR013149">
    <property type="entry name" value="ADH-like_C"/>
</dbReference>
<sequence>MSTRKALVHKSEGVAEVRDVPFPKLRDEYIVVKTKAVALNPTDWRSLYGRVSPGAIVGCDYSGTVEEVGKAVTTPFKKGDKVAGFVYGANPDNHDDGAFAEYVTAKGDIQIRLSDNVSFEDASTLGVGITTVGQGLYQSLGLPLPPAKVGEPTTVLIYGASTATGTLAVQYAKLSGLTVIATASSHNFELVKSLGADQVFDYKDPDCGAKIREATNNKLKLVFDTISEKGSPALCAAAMSSEGGHYSALLPVKDFPRDDVRNSWTLGYTVLGEKYSDQIPAKQKDWEFGVEFWRLSAELLNSGKIKAHPAEVRKGGLEAIPQGIEDLKEGKGTVFNSATMSHHVIG</sequence>
<evidence type="ECO:0000313" key="6">
    <source>
        <dbReference type="Proteomes" id="UP001280581"/>
    </source>
</evidence>
<dbReference type="SUPFAM" id="SSF51735">
    <property type="entry name" value="NAD(P)-binding Rossmann-fold domains"/>
    <property type="match status" value="1"/>
</dbReference>
<name>A0AAN6RIP7_9PLEO</name>
<dbReference type="InterPro" id="IPR036291">
    <property type="entry name" value="NAD(P)-bd_dom_sf"/>
</dbReference>
<accession>A0AAN6RIP7</accession>
<comment type="similarity">
    <text evidence="1">Belongs to the zinc-containing alcohol dehydrogenase family.</text>
</comment>
<dbReference type="Proteomes" id="UP001280581">
    <property type="component" value="Unassembled WGS sequence"/>
</dbReference>
<evidence type="ECO:0000259" key="4">
    <source>
        <dbReference type="SMART" id="SM00829"/>
    </source>
</evidence>
<dbReference type="EMBL" id="WVTA01000003">
    <property type="protein sequence ID" value="KAK3214730.1"/>
    <property type="molecule type" value="Genomic_DNA"/>
</dbReference>
<dbReference type="Gene3D" id="3.90.180.10">
    <property type="entry name" value="Medium-chain alcohol dehydrogenases, catalytic domain"/>
    <property type="match status" value="1"/>
</dbReference>
<dbReference type="SUPFAM" id="SSF50129">
    <property type="entry name" value="GroES-like"/>
    <property type="match status" value="1"/>
</dbReference>
<evidence type="ECO:0000256" key="2">
    <source>
        <dbReference type="ARBA" id="ARBA00011245"/>
    </source>
</evidence>
<evidence type="ECO:0000313" key="5">
    <source>
        <dbReference type="EMBL" id="KAK3214730.1"/>
    </source>
</evidence>
<keyword evidence="6" id="KW-1185">Reference proteome</keyword>
<dbReference type="GO" id="GO:0016651">
    <property type="term" value="F:oxidoreductase activity, acting on NAD(P)H"/>
    <property type="evidence" value="ECO:0007669"/>
    <property type="project" value="InterPro"/>
</dbReference>
<dbReference type="PANTHER" id="PTHR45348">
    <property type="entry name" value="HYPOTHETICAL OXIDOREDUCTASE (EUROFUNG)"/>
    <property type="match status" value="1"/>
</dbReference>
<dbReference type="Pfam" id="PF08240">
    <property type="entry name" value="ADH_N"/>
    <property type="match status" value="1"/>
</dbReference>
<dbReference type="InterPro" id="IPR013154">
    <property type="entry name" value="ADH-like_N"/>
</dbReference>
<dbReference type="Pfam" id="PF00107">
    <property type="entry name" value="ADH_zinc_N"/>
    <property type="match status" value="1"/>
</dbReference>
<dbReference type="InterPro" id="IPR011032">
    <property type="entry name" value="GroES-like_sf"/>
</dbReference>
<reference evidence="5 6" key="1">
    <citation type="submission" date="2021-02" db="EMBL/GenBank/DDBJ databases">
        <title>Genome assembly of Pseudopithomyces chartarum.</title>
        <authorList>
            <person name="Jauregui R."/>
            <person name="Singh J."/>
            <person name="Voisey C."/>
        </authorList>
    </citation>
    <scope>NUCLEOTIDE SEQUENCE [LARGE SCALE GENOMIC DNA]</scope>
    <source>
        <strain evidence="5 6">AGR01</strain>
    </source>
</reference>